<reference evidence="3 5" key="1">
    <citation type="submission" date="2017-07" db="EMBL/GenBank/DDBJ databases">
        <title>Virulence factors identified in Actinobacillus seminis.</title>
        <authorList>
            <person name="Negrete-Abascal E."/>
            <person name="Vaca-Pacheco S."/>
            <person name="Montes-Garcia F."/>
            <person name="Leyto-Gil A.M."/>
            <person name="Fragoso-Garcia E."/>
            <person name="Carvente-Garcia R."/>
            <person name="Perez-Agueros S."/>
            <person name="Castelan-Sanchez H.G."/>
            <person name="Garcia-Molina A."/>
            <person name="Villamar T.E."/>
            <person name="Vazquez-Cruz C."/>
        </authorList>
    </citation>
    <scope>NUCLEOTIDE SEQUENCE [LARGE SCALE GENOMIC DNA]</scope>
    <source>
        <strain evidence="3 5">ATCC 15768</strain>
    </source>
</reference>
<dbReference type="AlphaFoldDB" id="A0A263HFB0"/>
<reference evidence="4 6" key="2">
    <citation type="submission" date="2018-06" db="EMBL/GenBank/DDBJ databases">
        <authorList>
            <consortium name="Pathogen Informatics"/>
            <person name="Doyle S."/>
        </authorList>
    </citation>
    <scope>NUCLEOTIDE SEQUENCE [LARGE SCALE GENOMIC DNA]</scope>
    <source>
        <strain evidence="4 6">NCTC10851</strain>
    </source>
</reference>
<feature type="chain" id="PRO_5044571946" evidence="2">
    <location>
        <begin position="22"/>
        <end position="172"/>
    </location>
</feature>
<evidence type="ECO:0000313" key="3">
    <source>
        <dbReference type="EMBL" id="OZN25357.1"/>
    </source>
</evidence>
<keyword evidence="1" id="KW-0472">Membrane</keyword>
<feature type="transmembrane region" description="Helical" evidence="1">
    <location>
        <begin position="143"/>
        <end position="165"/>
    </location>
</feature>
<evidence type="ECO:0000256" key="2">
    <source>
        <dbReference type="SAM" id="SignalP"/>
    </source>
</evidence>
<dbReference type="InParanoid" id="A0A263HFB0"/>
<evidence type="ECO:0000313" key="6">
    <source>
        <dbReference type="Proteomes" id="UP000254507"/>
    </source>
</evidence>
<dbReference type="EMBL" id="UFSB01000001">
    <property type="protein sequence ID" value="SUU35670.1"/>
    <property type="molecule type" value="Genomic_DNA"/>
</dbReference>
<protein>
    <submittedName>
        <fullName evidence="4">Putative cytoplasmic membrane protein CbiL</fullName>
    </submittedName>
</protein>
<dbReference type="RefSeq" id="WP_094946030.1">
    <property type="nucleotide sequence ID" value="NZ_NLFK01000003.1"/>
</dbReference>
<sequence length="172" mass="19272">MKFIKILTALLVLFSSQSLWAHSLYLFAQYDGKEISGKAYYSDLSPAAETYVAVYRQDKTEIVTEGQTDKQGEFHFPLQGEEGTIYRVEIEAMEGHKAVAYAANVAAQADLTSNRASSNRSASNTGDELMLVRADIAKLQDKIYFRDILGGIGYIVGFLGLWAWWQSRRQAK</sequence>
<evidence type="ECO:0000256" key="1">
    <source>
        <dbReference type="SAM" id="Phobius"/>
    </source>
</evidence>
<feature type="signal peptide" evidence="2">
    <location>
        <begin position="1"/>
        <end position="21"/>
    </location>
</feature>
<dbReference type="OrthoDB" id="8447011at2"/>
<keyword evidence="2" id="KW-0732">Signal</keyword>
<keyword evidence="5" id="KW-1185">Reference proteome</keyword>
<dbReference type="Proteomes" id="UP000215738">
    <property type="component" value="Unassembled WGS sequence"/>
</dbReference>
<accession>A0A263HFB0</accession>
<keyword evidence="1" id="KW-1133">Transmembrane helix</keyword>
<proteinExistence type="predicted"/>
<dbReference type="EMBL" id="NLFK01000003">
    <property type="protein sequence ID" value="OZN25357.1"/>
    <property type="molecule type" value="Genomic_DNA"/>
</dbReference>
<keyword evidence="1" id="KW-0812">Transmembrane</keyword>
<evidence type="ECO:0000313" key="4">
    <source>
        <dbReference type="EMBL" id="SUU35670.1"/>
    </source>
</evidence>
<gene>
    <name evidence="4" type="primary">cbiL</name>
    <name evidence="3" type="ORF">CFY87_04315</name>
    <name evidence="4" type="ORF">NCTC10851_00944</name>
</gene>
<dbReference type="Proteomes" id="UP000254507">
    <property type="component" value="Unassembled WGS sequence"/>
</dbReference>
<name>A0A263HFB0_9PAST</name>
<organism evidence="4 6">
    <name type="scientific">Actinobacillus seminis</name>
    <dbReference type="NCBI Taxonomy" id="722"/>
    <lineage>
        <taxon>Bacteria</taxon>
        <taxon>Pseudomonadati</taxon>
        <taxon>Pseudomonadota</taxon>
        <taxon>Gammaproteobacteria</taxon>
        <taxon>Pasteurellales</taxon>
        <taxon>Pasteurellaceae</taxon>
        <taxon>Actinobacillus</taxon>
    </lineage>
</organism>
<evidence type="ECO:0000313" key="5">
    <source>
        <dbReference type="Proteomes" id="UP000215738"/>
    </source>
</evidence>